<reference evidence="2 3" key="1">
    <citation type="journal article" date="2019" name="Int. J. Syst. Evol. Microbiol.">
        <title>Capsulimonas corticalis gen. nov., sp. nov., an aerobic capsulated bacterium, of a novel bacterial order, Capsulimonadales ord. nov., of the class Armatimonadia of the phylum Armatimonadetes.</title>
        <authorList>
            <person name="Li J."/>
            <person name="Kudo C."/>
            <person name="Tonouchi A."/>
        </authorList>
    </citation>
    <scope>NUCLEOTIDE SEQUENCE [LARGE SCALE GENOMIC DNA]</scope>
    <source>
        <strain evidence="2 3">AX-7</strain>
    </source>
</reference>
<gene>
    <name evidence="2" type="ORF">CCAX7_000800</name>
</gene>
<feature type="region of interest" description="Disordered" evidence="1">
    <location>
        <begin position="182"/>
        <end position="203"/>
    </location>
</feature>
<dbReference type="RefSeq" id="WP_119319988.1">
    <property type="nucleotide sequence ID" value="NZ_AP025739.1"/>
</dbReference>
<organism evidence="2 3">
    <name type="scientific">Capsulimonas corticalis</name>
    <dbReference type="NCBI Taxonomy" id="2219043"/>
    <lineage>
        <taxon>Bacteria</taxon>
        <taxon>Bacillati</taxon>
        <taxon>Armatimonadota</taxon>
        <taxon>Armatimonadia</taxon>
        <taxon>Capsulimonadales</taxon>
        <taxon>Capsulimonadaceae</taxon>
        <taxon>Capsulimonas</taxon>
    </lineage>
</organism>
<sequence>MTNPIEFAIVGAGWRAEFYLRIAREMPERFRVSGVLARSEAKAQKVREEWGVPVVADLDSLLRDKPLFAVASVPWDVNPGVLTELARRGTPALSETPPAPDLAGLIALAGQLRESRTQVAEQYQFQPWNAAVLSVIDSGKLGAVTQAQVSVAHGYHGISLLRKALGVGFENAAIRALAFTSPLTGGPDRSGPPTQESIGPSHQTHATLEFEGKLGVFDFCDDQYFSWVRSRRLLVRGERGEINNGDVRFLQDFQTPIHAALTRVDAGQDGNLEGYFHQGILCGSEWVYRNPFAPGRLADDEIAIAACLQKMADYAEGGPSFYGLAEASQDHYLSMEIQRAAASRETVTTVRQSWAD</sequence>
<dbReference type="Pfam" id="PF01408">
    <property type="entry name" value="GFO_IDH_MocA"/>
    <property type="match status" value="1"/>
</dbReference>
<accession>A0A402CRA4</accession>
<proteinExistence type="predicted"/>
<evidence type="ECO:0000313" key="3">
    <source>
        <dbReference type="Proteomes" id="UP000287394"/>
    </source>
</evidence>
<dbReference type="KEGG" id="ccot:CCAX7_000800"/>
<dbReference type="PANTHER" id="PTHR43377">
    <property type="entry name" value="BILIVERDIN REDUCTASE A"/>
    <property type="match status" value="1"/>
</dbReference>
<dbReference type="InterPro" id="IPR000683">
    <property type="entry name" value="Gfo/Idh/MocA-like_OxRdtase_N"/>
</dbReference>
<protein>
    <submittedName>
        <fullName evidence="2">Uncharacterized protein</fullName>
    </submittedName>
</protein>
<dbReference type="Proteomes" id="UP000287394">
    <property type="component" value="Chromosome"/>
</dbReference>
<dbReference type="InterPro" id="IPR036291">
    <property type="entry name" value="NAD(P)-bd_dom_sf"/>
</dbReference>
<name>A0A402CRA4_9BACT</name>
<dbReference type="AlphaFoldDB" id="A0A402CRA4"/>
<dbReference type="SUPFAM" id="SSF51735">
    <property type="entry name" value="NAD(P)-binding Rossmann-fold domains"/>
    <property type="match status" value="1"/>
</dbReference>
<dbReference type="Gene3D" id="3.40.50.720">
    <property type="entry name" value="NAD(P)-binding Rossmann-like Domain"/>
    <property type="match status" value="1"/>
</dbReference>
<dbReference type="PANTHER" id="PTHR43377:SF1">
    <property type="entry name" value="BILIVERDIN REDUCTASE A"/>
    <property type="match status" value="1"/>
</dbReference>
<dbReference type="GO" id="GO:0000166">
    <property type="term" value="F:nucleotide binding"/>
    <property type="evidence" value="ECO:0007669"/>
    <property type="project" value="InterPro"/>
</dbReference>
<evidence type="ECO:0000313" key="2">
    <source>
        <dbReference type="EMBL" id="BDI28029.1"/>
    </source>
</evidence>
<dbReference type="EMBL" id="AP025739">
    <property type="protein sequence ID" value="BDI28029.1"/>
    <property type="molecule type" value="Genomic_DNA"/>
</dbReference>
<feature type="compositionally biased region" description="Polar residues" evidence="1">
    <location>
        <begin position="192"/>
        <end position="203"/>
    </location>
</feature>
<dbReference type="OrthoDB" id="9772350at2"/>
<dbReference type="InterPro" id="IPR051450">
    <property type="entry name" value="Gfo/Idh/MocA_Oxidoreductases"/>
</dbReference>
<keyword evidence="3" id="KW-1185">Reference proteome</keyword>
<evidence type="ECO:0000256" key="1">
    <source>
        <dbReference type="SAM" id="MobiDB-lite"/>
    </source>
</evidence>